<sequence length="628" mass="70397">MDAVFCPIDAHFADEISALLQPPPSAQAQAISLSLSEYFDQLITNRGCTGLKVKQNGAHGKGVYADVDFREGDLVLKDQMLAGSQHSANKIDCLVCSFCFRFIGTIEVQIGRKLYLQDLGVAVNNECDRQTLAHIPKKTCQINSSDSEDDSYVKDPTSMEECASTSSKYGTPLPKEIVESLMNGELVLPYSKQFPLPSVISCLGGCREAFYCSQLCAEADWDLFHSLLCTGARSKSSDKEALLKFLQHANETNDIFLLAAKVVSFTILKYRKLKASYPEDQGKCTADNHDLSLLLEAWKPVSMGYKKRWWECIALPDDVDTCDEAAFRMQIKELAFASLQLLKAAIFDKECEPSSFHLDAAFLSNSDLVVASPVEDYFLYIDDLPQSEKVSMQPQDILTVFTIWTGSLQISLWFLGRKKLKELHALFWMHSVMTIPFVVKSRGKRTMAHSQVVSGRCLADKLAGCLKEDIRQFKFLESLNLTLNGTAFFPLQSCMNHSCHPNARAFKREESKFEAFLVYENGSGGIFQQRGDELRLKLHRWRVKGGIVAALEGEGWWVIVSEMVADGEWRSGLDRDGQATIVALRSISKGEEVTISYIDEDLACEERQAMLADYGFRCRCQKCLEEEP</sequence>
<organism evidence="1 2">
    <name type="scientific">Rhododendron molle</name>
    <name type="common">Chinese azalea</name>
    <name type="synonym">Azalea mollis</name>
    <dbReference type="NCBI Taxonomy" id="49168"/>
    <lineage>
        <taxon>Eukaryota</taxon>
        <taxon>Viridiplantae</taxon>
        <taxon>Streptophyta</taxon>
        <taxon>Embryophyta</taxon>
        <taxon>Tracheophyta</taxon>
        <taxon>Spermatophyta</taxon>
        <taxon>Magnoliopsida</taxon>
        <taxon>eudicotyledons</taxon>
        <taxon>Gunneridae</taxon>
        <taxon>Pentapetalae</taxon>
        <taxon>asterids</taxon>
        <taxon>Ericales</taxon>
        <taxon>Ericaceae</taxon>
        <taxon>Ericoideae</taxon>
        <taxon>Rhodoreae</taxon>
        <taxon>Rhododendron</taxon>
    </lineage>
</organism>
<dbReference type="Proteomes" id="UP001062846">
    <property type="component" value="Chromosome 6"/>
</dbReference>
<accession>A0ACC0NFA8</accession>
<comment type="caution">
    <text evidence="1">The sequence shown here is derived from an EMBL/GenBank/DDBJ whole genome shotgun (WGS) entry which is preliminary data.</text>
</comment>
<keyword evidence="2" id="KW-1185">Reference proteome</keyword>
<proteinExistence type="predicted"/>
<protein>
    <submittedName>
        <fullName evidence="1">Uncharacterized protein</fullName>
    </submittedName>
</protein>
<dbReference type="EMBL" id="CM046393">
    <property type="protein sequence ID" value="KAI8551880.1"/>
    <property type="molecule type" value="Genomic_DNA"/>
</dbReference>
<name>A0ACC0NFA8_RHOML</name>
<reference evidence="1" key="1">
    <citation type="submission" date="2022-02" db="EMBL/GenBank/DDBJ databases">
        <title>Plant Genome Project.</title>
        <authorList>
            <person name="Zhang R.-G."/>
        </authorList>
    </citation>
    <scope>NUCLEOTIDE SEQUENCE</scope>
    <source>
        <strain evidence="1">AT1</strain>
    </source>
</reference>
<gene>
    <name evidence="1" type="ORF">RHMOL_Rhmol06G0221500</name>
</gene>
<evidence type="ECO:0000313" key="1">
    <source>
        <dbReference type="EMBL" id="KAI8551880.1"/>
    </source>
</evidence>
<evidence type="ECO:0000313" key="2">
    <source>
        <dbReference type="Proteomes" id="UP001062846"/>
    </source>
</evidence>